<keyword evidence="5" id="KW-1185">Reference proteome</keyword>
<dbReference type="PANTHER" id="PTHR15052:SF2">
    <property type="entry name" value="GENERAL TRANSCRIPTION FACTOR 3C POLYPEPTIDE 2"/>
    <property type="match status" value="1"/>
</dbReference>
<dbReference type="InterPro" id="IPR052416">
    <property type="entry name" value="GTF3C_component"/>
</dbReference>
<dbReference type="EMBL" id="CH981524">
    <property type="protein sequence ID" value="EDK42221.1"/>
    <property type="molecule type" value="Genomic_DNA"/>
</dbReference>
<evidence type="ECO:0000313" key="5">
    <source>
        <dbReference type="Proteomes" id="UP000001996"/>
    </source>
</evidence>
<dbReference type="Gene3D" id="2.130.10.10">
    <property type="entry name" value="YVTN repeat-like/Quinoprotein amine dehydrogenase"/>
    <property type="match status" value="1"/>
</dbReference>
<evidence type="ECO:0000256" key="1">
    <source>
        <dbReference type="ARBA" id="ARBA00004123"/>
    </source>
</evidence>
<proteinExistence type="predicted"/>
<dbReference type="SUPFAM" id="SSF50978">
    <property type="entry name" value="WD40 repeat-like"/>
    <property type="match status" value="1"/>
</dbReference>
<sequence length="548" mass="61874">MFRANRAENFKSKCLTNYGNNSLLYEVLKKYKDDWERYIYLVDEHLVERFAKFSSRYHLTFANDIEINSIKTKQVDEIYFNARFKSNLKINVVIEQEVNEHERILDTLETIKIADNETIKRLAYATAVGGCITSMQWLPENLKNFTSGKNTHYNYLAIGVINSGTELLERKLATSREISVFNSTKPFKKKKLESAIQLWRYDTITNQFTLQHIIITLIYGAVSDIKWAPVCSKSEDIIGTLVATFKDGTIRVLKIPHSLARYSVLAESSLTFYSDKHSKEGTIINSNLTCFAFHEEGKILAGTADGFLMEFELFETGAVENGPSLPPVPNYKFFVSDGPITHIESMKTFSGETIILINGQAFRGTAFMSENPIQEAYSPVHEKSNVKPTYNCILQDVLVAYNLELAKILNFRSLQDGAVEIIRVSSHISACKMSEVLGHPFMIAGTSAGDVILMNYARKLFSRRGKNKVLQPLKLWKLTWDTKSHSLSIKGNYERIEVESIIPASFMPQEVLVNSVAWNENAVGSSIYAVGTASGLLIVERLDPTTHT</sequence>
<dbReference type="InterPro" id="IPR015943">
    <property type="entry name" value="WD40/YVTN_repeat-like_dom_sf"/>
</dbReference>
<dbReference type="InterPro" id="IPR036322">
    <property type="entry name" value="WD40_repeat_dom_sf"/>
</dbReference>
<dbReference type="FunCoup" id="A5DSR3">
    <property type="interactions" value="224"/>
</dbReference>
<keyword evidence="3" id="KW-0539">Nucleus</keyword>
<dbReference type="GeneID" id="5234683"/>
<evidence type="ECO:0000256" key="2">
    <source>
        <dbReference type="ARBA" id="ARBA00023163"/>
    </source>
</evidence>
<dbReference type="GO" id="GO:0005634">
    <property type="term" value="C:nucleus"/>
    <property type="evidence" value="ECO:0007669"/>
    <property type="project" value="UniProtKB-SubCell"/>
</dbReference>
<dbReference type="OrthoDB" id="4703at2759"/>
<evidence type="ECO:0000313" key="4">
    <source>
        <dbReference type="EMBL" id="EDK42221.1"/>
    </source>
</evidence>
<gene>
    <name evidence="4" type="ORF">LELG_00399</name>
</gene>
<dbReference type="STRING" id="379508.A5DSR3"/>
<protein>
    <recommendedName>
        <fullName evidence="6">Transcription factor IIIC 90kDa subunit N-terminal domain-containing protein</fullName>
    </recommendedName>
</protein>
<dbReference type="InParanoid" id="A5DSR3"/>
<dbReference type="PANTHER" id="PTHR15052">
    <property type="entry name" value="RNA POLYMERASE III TRANSCRIPTION INITIATION FACTOR COMPLEX SUBUNIT"/>
    <property type="match status" value="1"/>
</dbReference>
<dbReference type="GO" id="GO:0006383">
    <property type="term" value="P:transcription by RNA polymerase III"/>
    <property type="evidence" value="ECO:0007669"/>
    <property type="project" value="TreeGrafter"/>
</dbReference>
<comment type="subcellular location">
    <subcellularLocation>
        <location evidence="1">Nucleus</location>
    </subcellularLocation>
</comment>
<dbReference type="eggNOG" id="ENOG502S1WJ">
    <property type="taxonomic scope" value="Eukaryota"/>
</dbReference>
<accession>A5DSR3</accession>
<evidence type="ECO:0000256" key="3">
    <source>
        <dbReference type="ARBA" id="ARBA00023242"/>
    </source>
</evidence>
<dbReference type="OMA" id="RLWKWDY"/>
<dbReference type="HOGENOM" id="CLU_478188_0_0_1"/>
<evidence type="ECO:0008006" key="6">
    <source>
        <dbReference type="Google" id="ProtNLM"/>
    </source>
</evidence>
<dbReference type="GO" id="GO:0000127">
    <property type="term" value="C:transcription factor TFIIIC complex"/>
    <property type="evidence" value="ECO:0007669"/>
    <property type="project" value="TreeGrafter"/>
</dbReference>
<dbReference type="KEGG" id="lel:PVL30_000390"/>
<dbReference type="VEuPathDB" id="FungiDB:LELG_00399"/>
<reference evidence="4 5" key="1">
    <citation type="journal article" date="2009" name="Nature">
        <title>Evolution of pathogenicity and sexual reproduction in eight Candida genomes.</title>
        <authorList>
            <person name="Butler G."/>
            <person name="Rasmussen M.D."/>
            <person name="Lin M.F."/>
            <person name="Santos M.A."/>
            <person name="Sakthikumar S."/>
            <person name="Munro C.A."/>
            <person name="Rheinbay E."/>
            <person name="Grabherr M."/>
            <person name="Forche A."/>
            <person name="Reedy J.L."/>
            <person name="Agrafioti I."/>
            <person name="Arnaud M.B."/>
            <person name="Bates S."/>
            <person name="Brown A.J."/>
            <person name="Brunke S."/>
            <person name="Costanzo M.C."/>
            <person name="Fitzpatrick D.A."/>
            <person name="de Groot P.W."/>
            <person name="Harris D."/>
            <person name="Hoyer L.L."/>
            <person name="Hube B."/>
            <person name="Klis F.M."/>
            <person name="Kodira C."/>
            <person name="Lennard N."/>
            <person name="Logue M.E."/>
            <person name="Martin R."/>
            <person name="Neiman A.M."/>
            <person name="Nikolaou E."/>
            <person name="Quail M.A."/>
            <person name="Quinn J."/>
            <person name="Santos M.C."/>
            <person name="Schmitzberger F.F."/>
            <person name="Sherlock G."/>
            <person name="Shah P."/>
            <person name="Silverstein K.A."/>
            <person name="Skrzypek M.S."/>
            <person name="Soll D."/>
            <person name="Staggs R."/>
            <person name="Stansfield I."/>
            <person name="Stumpf M.P."/>
            <person name="Sudbery P.E."/>
            <person name="Srikantha T."/>
            <person name="Zeng Q."/>
            <person name="Berman J."/>
            <person name="Berriman M."/>
            <person name="Heitman J."/>
            <person name="Gow N.A."/>
            <person name="Lorenz M.C."/>
            <person name="Birren B.W."/>
            <person name="Kellis M."/>
            <person name="Cuomo C.A."/>
        </authorList>
    </citation>
    <scope>NUCLEOTIDE SEQUENCE [LARGE SCALE GENOMIC DNA]</scope>
    <source>
        <strain evidence="5">ATCC 11503 / BCRC 21390 / CBS 2605 / JCM 1781 / NBRC 1676 / NRRL YB-4239</strain>
    </source>
</reference>
<keyword evidence="2" id="KW-0804">Transcription</keyword>
<dbReference type="AlphaFoldDB" id="A5DSR3"/>
<organism evidence="4 5">
    <name type="scientific">Lodderomyces elongisporus (strain ATCC 11503 / CBS 2605 / JCM 1781 / NBRC 1676 / NRRL YB-4239)</name>
    <name type="common">Yeast</name>
    <name type="synonym">Saccharomyces elongisporus</name>
    <dbReference type="NCBI Taxonomy" id="379508"/>
    <lineage>
        <taxon>Eukaryota</taxon>
        <taxon>Fungi</taxon>
        <taxon>Dikarya</taxon>
        <taxon>Ascomycota</taxon>
        <taxon>Saccharomycotina</taxon>
        <taxon>Pichiomycetes</taxon>
        <taxon>Debaryomycetaceae</taxon>
        <taxon>Candida/Lodderomyces clade</taxon>
        <taxon>Lodderomyces</taxon>
    </lineage>
</organism>
<name>A5DSR3_LODEL</name>
<dbReference type="Proteomes" id="UP000001996">
    <property type="component" value="Unassembled WGS sequence"/>
</dbReference>